<dbReference type="GO" id="GO:0006508">
    <property type="term" value="P:proteolysis"/>
    <property type="evidence" value="ECO:0007669"/>
    <property type="project" value="InterPro"/>
</dbReference>
<dbReference type="PANTHER" id="PTHR10443">
    <property type="entry name" value="MICROSOMAL DIPEPTIDASE"/>
    <property type="match status" value="1"/>
</dbReference>
<keyword evidence="2" id="KW-1185">Reference proteome</keyword>
<dbReference type="EMBL" id="JAEPRQ010000004">
    <property type="protein sequence ID" value="MBK4216694.1"/>
    <property type="molecule type" value="Genomic_DNA"/>
</dbReference>
<dbReference type="GO" id="GO:0070573">
    <property type="term" value="F:metallodipeptidase activity"/>
    <property type="evidence" value="ECO:0007669"/>
    <property type="project" value="InterPro"/>
</dbReference>
<sequence>MMKDSASRVYEDAIVVDGLIISKWDGPLFKEMQQAGLTAANCTCSVWENFGDTVDNIVQWNQWLRDYADHIVKAESVADIRQAKAAGKTAIILGMQNTSAFEDKVGYVEILKTLGVGIAQMTYNTQNWVGSGCYESRDSGLSDFGRDIVAEMNRVGMLCDLSHVGPKTSRDVIDASSAPVAYSHCLPSGLKSHPRNKSDEELRYIVDKGGFVGVTMFPPFLEKGGNADISDYVAAMDYVINIIGEDAVGIGTDFTQGYGEAFFNWLNHDKGSGRALTTFGEVINPKGFRQIRDFPNIADAMSKAGWGDAKIEKVLGRNWVDLLERVWL</sequence>
<comment type="caution">
    <text evidence="1">The sequence shown here is derived from an EMBL/GenBank/DDBJ whole genome shotgun (WGS) entry which is preliminary data.</text>
</comment>
<accession>A0A934SKC2</accession>
<dbReference type="PROSITE" id="PS51365">
    <property type="entry name" value="RENAL_DIPEPTIDASE_2"/>
    <property type="match status" value="1"/>
</dbReference>
<name>A0A934SKC2_9RHOB</name>
<evidence type="ECO:0000313" key="1">
    <source>
        <dbReference type="EMBL" id="MBK4216694.1"/>
    </source>
</evidence>
<dbReference type="InterPro" id="IPR032466">
    <property type="entry name" value="Metal_Hydrolase"/>
</dbReference>
<dbReference type="AlphaFoldDB" id="A0A934SKC2"/>
<dbReference type="InterPro" id="IPR008257">
    <property type="entry name" value="Pept_M19"/>
</dbReference>
<dbReference type="Proteomes" id="UP000640485">
    <property type="component" value="Unassembled WGS sequence"/>
</dbReference>
<gene>
    <name evidence="1" type="ORF">JJJ17_12220</name>
</gene>
<evidence type="ECO:0000313" key="2">
    <source>
        <dbReference type="Proteomes" id="UP000640485"/>
    </source>
</evidence>
<dbReference type="SUPFAM" id="SSF51556">
    <property type="entry name" value="Metallo-dependent hydrolases"/>
    <property type="match status" value="1"/>
</dbReference>
<organism evidence="1 2">
    <name type="scientific">Paracoccus caeni</name>
    <dbReference type="NCBI Taxonomy" id="657651"/>
    <lineage>
        <taxon>Bacteria</taxon>
        <taxon>Pseudomonadati</taxon>
        <taxon>Pseudomonadota</taxon>
        <taxon>Alphaproteobacteria</taxon>
        <taxon>Rhodobacterales</taxon>
        <taxon>Paracoccaceae</taxon>
        <taxon>Paracoccus</taxon>
    </lineage>
</organism>
<dbReference type="Gene3D" id="3.20.20.140">
    <property type="entry name" value="Metal-dependent hydrolases"/>
    <property type="match status" value="1"/>
</dbReference>
<reference evidence="1" key="1">
    <citation type="submission" date="2021-01" db="EMBL/GenBank/DDBJ databases">
        <title>Paracoccus amoyensis sp. nov., isolated from the surface seawater along the coast of Xiamen Island, China.</title>
        <authorList>
            <person name="Lyu L."/>
        </authorList>
    </citation>
    <scope>NUCLEOTIDE SEQUENCE</scope>
    <source>
        <strain evidence="1">MJ17</strain>
    </source>
</reference>
<dbReference type="PANTHER" id="PTHR10443:SF12">
    <property type="entry name" value="DIPEPTIDASE"/>
    <property type="match status" value="1"/>
</dbReference>
<proteinExistence type="predicted"/>
<dbReference type="Pfam" id="PF01244">
    <property type="entry name" value="Peptidase_M19"/>
    <property type="match status" value="1"/>
</dbReference>
<protein>
    <submittedName>
        <fullName evidence="1">Dipeptidase</fullName>
    </submittedName>
</protein>